<dbReference type="PANTHER" id="PTHR10204:SF34">
    <property type="entry name" value="NAD(P)H DEHYDROGENASE [QUINONE] 1 ISOFORM 1"/>
    <property type="match status" value="1"/>
</dbReference>
<reference evidence="4 5" key="1">
    <citation type="submission" date="2020-08" db="EMBL/GenBank/DDBJ databases">
        <title>Cohnella phylogeny.</title>
        <authorList>
            <person name="Dunlap C."/>
        </authorList>
    </citation>
    <scope>NUCLEOTIDE SEQUENCE [LARGE SCALE GENOMIC DNA]</scope>
    <source>
        <strain evidence="4 5">DSM 25241</strain>
    </source>
</reference>
<evidence type="ECO:0000256" key="2">
    <source>
        <dbReference type="ARBA" id="ARBA00023002"/>
    </source>
</evidence>
<organism evidence="4 5">
    <name type="scientific">Cohnella thailandensis</name>
    <dbReference type="NCBI Taxonomy" id="557557"/>
    <lineage>
        <taxon>Bacteria</taxon>
        <taxon>Bacillati</taxon>
        <taxon>Bacillota</taxon>
        <taxon>Bacilli</taxon>
        <taxon>Bacillales</taxon>
        <taxon>Paenibacillaceae</taxon>
        <taxon>Cohnella</taxon>
    </lineage>
</organism>
<dbReference type="RefSeq" id="WP_185122872.1">
    <property type="nucleotide sequence ID" value="NZ_JACJVQ010000024.1"/>
</dbReference>
<keyword evidence="5" id="KW-1185">Reference proteome</keyword>
<evidence type="ECO:0000313" key="4">
    <source>
        <dbReference type="EMBL" id="MBB6637662.1"/>
    </source>
</evidence>
<feature type="domain" description="Flavodoxin-like fold" evidence="3">
    <location>
        <begin position="1"/>
        <end position="173"/>
    </location>
</feature>
<comment type="caution">
    <text evidence="4">The sequence shown here is derived from an EMBL/GenBank/DDBJ whole genome shotgun (WGS) entry which is preliminary data.</text>
</comment>
<dbReference type="SUPFAM" id="SSF52218">
    <property type="entry name" value="Flavoproteins"/>
    <property type="match status" value="1"/>
</dbReference>
<dbReference type="EMBL" id="JACJVQ010000024">
    <property type="protein sequence ID" value="MBB6637662.1"/>
    <property type="molecule type" value="Genomic_DNA"/>
</dbReference>
<evidence type="ECO:0000256" key="1">
    <source>
        <dbReference type="ARBA" id="ARBA00006252"/>
    </source>
</evidence>
<dbReference type="GO" id="GO:0003955">
    <property type="term" value="F:NAD(P)H dehydrogenase (quinone) activity"/>
    <property type="evidence" value="ECO:0007669"/>
    <property type="project" value="TreeGrafter"/>
</dbReference>
<dbReference type="Pfam" id="PF02525">
    <property type="entry name" value="Flavodoxin_2"/>
    <property type="match status" value="1"/>
</dbReference>
<dbReference type="InterPro" id="IPR051545">
    <property type="entry name" value="NAD(P)H_dehydrogenase_qn"/>
</dbReference>
<dbReference type="InterPro" id="IPR029039">
    <property type="entry name" value="Flavoprotein-like_sf"/>
</dbReference>
<name>A0A841T257_9BACL</name>
<gene>
    <name evidence="4" type="ORF">H7B67_26360</name>
</gene>
<dbReference type="GO" id="GO:0005829">
    <property type="term" value="C:cytosol"/>
    <property type="evidence" value="ECO:0007669"/>
    <property type="project" value="TreeGrafter"/>
</dbReference>
<sequence length="189" mass="21649">MNRLIIYAHPRKKSFNHAILETAERSFREEGDDVIVRDLYEMGFQPVLGTSELLGGVGEDVVREQSYLTWADHVVMIYPLWWTGMPAILKGYVERVFSYGFAYKYDKGLPVGLLKGKQATVIHTQNKSWGQYEADGTAEALRLTIDEGILAYCGFEVSSHLVYDSVLSSTEDDRIAWLERLPERLREHE</sequence>
<dbReference type="InterPro" id="IPR003680">
    <property type="entry name" value="Flavodoxin_fold"/>
</dbReference>
<proteinExistence type="inferred from homology"/>
<dbReference type="Gene3D" id="3.40.50.360">
    <property type="match status" value="1"/>
</dbReference>
<protein>
    <submittedName>
        <fullName evidence="4">NAD(P)H-dependent oxidoreductase</fullName>
    </submittedName>
</protein>
<dbReference type="AlphaFoldDB" id="A0A841T257"/>
<comment type="similarity">
    <text evidence="1">Belongs to the NAD(P)H dehydrogenase (quinone) family.</text>
</comment>
<dbReference type="Proteomes" id="UP000535838">
    <property type="component" value="Unassembled WGS sequence"/>
</dbReference>
<keyword evidence="2" id="KW-0560">Oxidoreductase</keyword>
<accession>A0A841T257</accession>
<evidence type="ECO:0000313" key="5">
    <source>
        <dbReference type="Proteomes" id="UP000535838"/>
    </source>
</evidence>
<dbReference type="PANTHER" id="PTHR10204">
    <property type="entry name" value="NAD P H OXIDOREDUCTASE-RELATED"/>
    <property type="match status" value="1"/>
</dbReference>
<evidence type="ECO:0000259" key="3">
    <source>
        <dbReference type="Pfam" id="PF02525"/>
    </source>
</evidence>